<dbReference type="PANTHER" id="PTHR22950">
    <property type="entry name" value="AMINO ACID TRANSPORTER"/>
    <property type="match status" value="1"/>
</dbReference>
<feature type="compositionally biased region" description="Acidic residues" evidence="8">
    <location>
        <begin position="159"/>
        <end position="168"/>
    </location>
</feature>
<dbReference type="eggNOG" id="KOG1305">
    <property type="taxonomic scope" value="Eukaryota"/>
</dbReference>
<dbReference type="OrthoDB" id="28208at2759"/>
<evidence type="ECO:0000256" key="8">
    <source>
        <dbReference type="SAM" id="MobiDB-lite"/>
    </source>
</evidence>
<gene>
    <name evidence="11" type="ORF">UCREL1_6491</name>
</gene>
<feature type="compositionally biased region" description="Acidic residues" evidence="8">
    <location>
        <begin position="48"/>
        <end position="61"/>
    </location>
</feature>
<dbReference type="PANTHER" id="PTHR22950:SF458">
    <property type="entry name" value="SODIUM-COUPLED NEUTRAL AMINO ACID TRANSPORTER 11-RELATED"/>
    <property type="match status" value="1"/>
</dbReference>
<feature type="region of interest" description="Disordered" evidence="8">
    <location>
        <begin position="1"/>
        <end position="168"/>
    </location>
</feature>
<feature type="transmembrane region" description="Helical" evidence="9">
    <location>
        <begin position="246"/>
        <end position="269"/>
    </location>
</feature>
<keyword evidence="12" id="KW-1185">Reference proteome</keyword>
<evidence type="ECO:0000256" key="3">
    <source>
        <dbReference type="ARBA" id="ARBA00022448"/>
    </source>
</evidence>
<keyword evidence="5" id="KW-0029">Amino-acid transport</keyword>
<feature type="transmembrane region" description="Helical" evidence="9">
    <location>
        <begin position="422"/>
        <end position="444"/>
    </location>
</feature>
<feature type="transmembrane region" description="Helical" evidence="9">
    <location>
        <begin position="368"/>
        <end position="388"/>
    </location>
</feature>
<proteinExistence type="inferred from homology"/>
<evidence type="ECO:0000256" key="2">
    <source>
        <dbReference type="ARBA" id="ARBA00008066"/>
    </source>
</evidence>
<evidence type="ECO:0000313" key="12">
    <source>
        <dbReference type="Proteomes" id="UP000012174"/>
    </source>
</evidence>
<organism evidence="11 12">
    <name type="scientific">Eutypa lata (strain UCR-EL1)</name>
    <name type="common">Grapevine dieback disease fungus</name>
    <name type="synonym">Eutypa armeniacae</name>
    <dbReference type="NCBI Taxonomy" id="1287681"/>
    <lineage>
        <taxon>Eukaryota</taxon>
        <taxon>Fungi</taxon>
        <taxon>Dikarya</taxon>
        <taxon>Ascomycota</taxon>
        <taxon>Pezizomycotina</taxon>
        <taxon>Sordariomycetes</taxon>
        <taxon>Xylariomycetidae</taxon>
        <taxon>Xylariales</taxon>
        <taxon>Diatrypaceae</taxon>
        <taxon>Eutypa</taxon>
    </lineage>
</organism>
<feature type="compositionally biased region" description="Basic residues" evidence="8">
    <location>
        <begin position="87"/>
        <end position="102"/>
    </location>
</feature>
<evidence type="ECO:0000256" key="6">
    <source>
        <dbReference type="ARBA" id="ARBA00022989"/>
    </source>
</evidence>
<evidence type="ECO:0000259" key="10">
    <source>
        <dbReference type="Pfam" id="PF01490"/>
    </source>
</evidence>
<dbReference type="STRING" id="1287681.M7TIE3"/>
<accession>M7TIE3</accession>
<evidence type="ECO:0000256" key="9">
    <source>
        <dbReference type="SAM" id="Phobius"/>
    </source>
</evidence>
<dbReference type="AlphaFoldDB" id="M7TIE3"/>
<evidence type="ECO:0000256" key="1">
    <source>
        <dbReference type="ARBA" id="ARBA00004141"/>
    </source>
</evidence>
<dbReference type="HOGENOM" id="CLU_009020_4_1_1"/>
<feature type="transmembrane region" description="Helical" evidence="9">
    <location>
        <begin position="464"/>
        <end position="484"/>
    </location>
</feature>
<feature type="domain" description="Amino acid transporter transmembrane" evidence="10">
    <location>
        <begin position="217"/>
        <end position="385"/>
    </location>
</feature>
<protein>
    <submittedName>
        <fullName evidence="11">Putative transmembrane amino acid transporter protein</fullName>
    </submittedName>
</protein>
<keyword evidence="4 9" id="KW-0812">Transmembrane</keyword>
<reference evidence="12" key="1">
    <citation type="journal article" date="2013" name="Genome Announc.">
        <title>Draft genome sequence of the grapevine dieback fungus Eutypa lata UCR-EL1.</title>
        <authorList>
            <person name="Blanco-Ulate B."/>
            <person name="Rolshausen P.E."/>
            <person name="Cantu D."/>
        </authorList>
    </citation>
    <scope>NUCLEOTIDE SEQUENCE [LARGE SCALE GENOMIC DNA]</scope>
    <source>
        <strain evidence="12">UCR-EL1</strain>
    </source>
</reference>
<feature type="compositionally biased region" description="Low complexity" evidence="8">
    <location>
        <begin position="1"/>
        <end position="25"/>
    </location>
</feature>
<feature type="transmembrane region" description="Helical" evidence="9">
    <location>
        <begin position="528"/>
        <end position="549"/>
    </location>
</feature>
<dbReference type="Pfam" id="PF01490">
    <property type="entry name" value="Aa_trans"/>
    <property type="match status" value="2"/>
</dbReference>
<dbReference type="KEGG" id="ela:UCREL1_6491"/>
<feature type="transmembrane region" description="Helical" evidence="9">
    <location>
        <begin position="561"/>
        <end position="582"/>
    </location>
</feature>
<feature type="transmembrane region" description="Helical" evidence="9">
    <location>
        <begin position="334"/>
        <end position="356"/>
    </location>
</feature>
<evidence type="ECO:0000256" key="4">
    <source>
        <dbReference type="ARBA" id="ARBA00022692"/>
    </source>
</evidence>
<keyword evidence="3" id="KW-0813">Transport</keyword>
<dbReference type="InterPro" id="IPR013057">
    <property type="entry name" value="AA_transpt_TM"/>
</dbReference>
<evidence type="ECO:0000256" key="5">
    <source>
        <dbReference type="ARBA" id="ARBA00022970"/>
    </source>
</evidence>
<dbReference type="EMBL" id="KB706639">
    <property type="protein sequence ID" value="EMR66515.1"/>
    <property type="molecule type" value="Genomic_DNA"/>
</dbReference>
<dbReference type="GO" id="GO:0016020">
    <property type="term" value="C:membrane"/>
    <property type="evidence" value="ECO:0007669"/>
    <property type="project" value="UniProtKB-SubCell"/>
</dbReference>
<dbReference type="Proteomes" id="UP000012174">
    <property type="component" value="Unassembled WGS sequence"/>
</dbReference>
<dbReference type="GO" id="GO:0005783">
    <property type="term" value="C:endoplasmic reticulum"/>
    <property type="evidence" value="ECO:0007669"/>
    <property type="project" value="TreeGrafter"/>
</dbReference>
<evidence type="ECO:0000313" key="11">
    <source>
        <dbReference type="EMBL" id="EMR66515.1"/>
    </source>
</evidence>
<feature type="transmembrane region" description="Helical" evidence="9">
    <location>
        <begin position="505"/>
        <end position="522"/>
    </location>
</feature>
<name>M7TIE3_EUTLA</name>
<sequence length="596" mass="63645">MAKAKTYYNSSSSSDGGAAAAAAATRGGGDAGRRNEDEQHGLLSGDISDNDDDDGDSDDGSSENGFVVHPGDSDGSASPDLGGGRPPHNHNHNHSSKPKHGRIPSNTRVRFDLRPTNIPPPANGNGHSDSGHDHFNNNHHDFHNDEEEGEEDRRASRDDFEDFDFDDVDYDPARTARRPLLTDIEAPSVALANDDELWEGDAEAEAARAERERPRSGLRPAFMNMANSIIGAGIIGQPYALRQAGLVGGVVLLLSLTVVVDWTIRLIVVNSKLSGAGSFQGTVERCFGRPGLVAISLAQWLFAFGGMVAFGVIVGDSIPPVIRTVWPGIEDVPVLSVFAGRRAVIVVCVLGVSYPLTLYRDISKLAKASTLALISMLVILLTVIVQGALAPAEARAFVCHHNSLLIYGSLKTPTMDRFAKVTHYSVGVSTVACLAMGLTGFLTFGDKTLGNVLNNFSADNTMATLARLCFGLNMLTTLPLEAFVCREVMLNYYFPGEPFNMNLHLILSSALVVSAMTVSLVTCDVGAVFDLVGATSACALAYVLPPLCFIRLSSTRSWKTYAAWAVVVFGFAVMAISMLQAIGRMITGDSEPVQCV</sequence>
<feature type="domain" description="Amino acid transporter transmembrane" evidence="10">
    <location>
        <begin position="396"/>
        <end position="582"/>
    </location>
</feature>
<evidence type="ECO:0000256" key="7">
    <source>
        <dbReference type="ARBA" id="ARBA00023136"/>
    </source>
</evidence>
<keyword evidence="6 9" id="KW-1133">Transmembrane helix</keyword>
<feature type="compositionally biased region" description="Basic and acidic residues" evidence="8">
    <location>
        <begin position="31"/>
        <end position="40"/>
    </location>
</feature>
<feature type="compositionally biased region" description="Basic and acidic residues" evidence="8">
    <location>
        <begin position="129"/>
        <end position="143"/>
    </location>
</feature>
<comment type="similarity">
    <text evidence="2">Belongs to the amino acid/polyamine transporter 2 family.</text>
</comment>
<keyword evidence="7 9" id="KW-0472">Membrane</keyword>
<dbReference type="GO" id="GO:0015179">
    <property type="term" value="F:L-amino acid transmembrane transporter activity"/>
    <property type="evidence" value="ECO:0007669"/>
    <property type="project" value="TreeGrafter"/>
</dbReference>
<dbReference type="OMA" id="FLFFGSQ"/>
<comment type="subcellular location">
    <subcellularLocation>
        <location evidence="1">Membrane</location>
        <topology evidence="1">Multi-pass membrane protein</topology>
    </subcellularLocation>
</comment>
<feature type="transmembrane region" description="Helical" evidence="9">
    <location>
        <begin position="290"/>
        <end position="314"/>
    </location>
</feature>